<reference evidence="5" key="1">
    <citation type="submission" date="2012-05" db="EMBL/GenBank/DDBJ databases">
        <title>Whole Genome Assembly of Lutzomyia longipalpis.</title>
        <authorList>
            <person name="Richards S."/>
            <person name="Qu C."/>
            <person name="Dillon R."/>
            <person name="Worley K."/>
            <person name="Scherer S."/>
            <person name="Batterton M."/>
            <person name="Taylor A."/>
            <person name="Hawes A."/>
            <person name="Hernandez B."/>
            <person name="Kovar C."/>
            <person name="Mandapat C."/>
            <person name="Pham C."/>
            <person name="Qu C."/>
            <person name="Jing C."/>
            <person name="Bess C."/>
            <person name="Bandaranaike D."/>
            <person name="Ngo D."/>
            <person name="Ongeri F."/>
            <person name="Arias F."/>
            <person name="Lara F."/>
            <person name="Weissenberger G."/>
            <person name="Kamau G."/>
            <person name="Han H."/>
            <person name="Shen H."/>
            <person name="Dinh H."/>
            <person name="Khalil I."/>
            <person name="Jones J."/>
            <person name="Shafer J."/>
            <person name="Jayaseelan J."/>
            <person name="Quiroz J."/>
            <person name="Blankenburg K."/>
            <person name="Nguyen L."/>
            <person name="Jackson L."/>
            <person name="Francisco L."/>
            <person name="Tang L.-Y."/>
            <person name="Pu L.-L."/>
            <person name="Perales L."/>
            <person name="Lorensuhewa L."/>
            <person name="Munidasa M."/>
            <person name="Coyle M."/>
            <person name="Taylor M."/>
            <person name="Puazo M."/>
            <person name="Firestine M."/>
            <person name="Scheel M."/>
            <person name="Javaid M."/>
            <person name="Wang M."/>
            <person name="Li M."/>
            <person name="Tabassum N."/>
            <person name="Saada N."/>
            <person name="Osuji N."/>
            <person name="Aqrawi P."/>
            <person name="Fu Q."/>
            <person name="Thornton R."/>
            <person name="Raj R."/>
            <person name="Goodspeed R."/>
            <person name="Mata R."/>
            <person name="Najjar R."/>
            <person name="Gubbala S."/>
            <person name="Lee S."/>
            <person name="Denson S."/>
            <person name="Patil S."/>
            <person name="Macmil S."/>
            <person name="Qi S."/>
            <person name="Matskevitch T."/>
            <person name="Palculict T."/>
            <person name="Mathew T."/>
            <person name="Vee V."/>
            <person name="Velamala V."/>
            <person name="Korchina V."/>
            <person name="Cai W."/>
            <person name="Liu W."/>
            <person name="Dai W."/>
            <person name="Zou X."/>
            <person name="Zhu Y."/>
            <person name="Zhang Y."/>
            <person name="Wu Y.-Q."/>
            <person name="Xin Y."/>
            <person name="Nazarath L."/>
            <person name="Kovar C."/>
            <person name="Han Y."/>
            <person name="Muzny D."/>
            <person name="Gibbs R."/>
        </authorList>
    </citation>
    <scope>NUCLEOTIDE SEQUENCE [LARGE SCALE GENOMIC DNA]</scope>
    <source>
        <strain evidence="5">Jacobina</strain>
    </source>
</reference>
<feature type="transmembrane region" description="Helical" evidence="2">
    <location>
        <begin position="6"/>
        <end position="25"/>
    </location>
</feature>
<evidence type="ECO:0000313" key="4">
    <source>
        <dbReference type="EnsemblMetazoa" id="LLOJ000599-PA"/>
    </source>
</evidence>
<feature type="compositionally biased region" description="Polar residues" evidence="1">
    <location>
        <begin position="106"/>
        <end position="115"/>
    </location>
</feature>
<keyword evidence="2" id="KW-1133">Transmembrane helix</keyword>
<evidence type="ECO:0000313" key="5">
    <source>
        <dbReference type="Proteomes" id="UP000092461"/>
    </source>
</evidence>
<reference evidence="4" key="3">
    <citation type="submission" date="2020-05" db="UniProtKB">
        <authorList>
            <consortium name="EnsemblMetazoa"/>
        </authorList>
    </citation>
    <scope>IDENTIFICATION</scope>
    <source>
        <strain evidence="4">Jacobina</strain>
    </source>
</reference>
<keyword evidence="5" id="KW-1185">Reference proteome</keyword>
<dbReference type="AlphaFoldDB" id="A0A1B0C9H7"/>
<protein>
    <submittedName>
        <fullName evidence="3">Putative conserved secreted protein</fullName>
    </submittedName>
</protein>
<dbReference type="EMBL" id="AJWK01002349">
    <property type="status" value="NOT_ANNOTATED_CDS"/>
    <property type="molecule type" value="Genomic_DNA"/>
</dbReference>
<proteinExistence type="predicted"/>
<name>A0A1B0C9H7_LUTLO</name>
<evidence type="ECO:0000313" key="3">
    <source>
        <dbReference type="EMBL" id="MBC1170821.1"/>
    </source>
</evidence>
<keyword evidence="2" id="KW-0472">Membrane</keyword>
<dbReference type="Proteomes" id="UP000092461">
    <property type="component" value="Unassembled WGS sequence"/>
</dbReference>
<reference evidence="3" key="2">
    <citation type="journal article" date="2020" name="BMC">
        <title>Leishmania infection induces a limited differential gene expression in the sand fly midgut.</title>
        <authorList>
            <person name="Coutinho-Abreu I.V."/>
            <person name="Serafim T.D."/>
            <person name="Meneses C."/>
            <person name="Kamhawi S."/>
            <person name="Oliveira F."/>
            <person name="Valenzuela J.G."/>
        </authorList>
    </citation>
    <scope>NUCLEOTIDE SEQUENCE</scope>
    <source>
        <strain evidence="3">Jacobina</strain>
        <tissue evidence="3">Midgut</tissue>
    </source>
</reference>
<organism evidence="4 5">
    <name type="scientific">Lutzomyia longipalpis</name>
    <name type="common">Sand fly</name>
    <dbReference type="NCBI Taxonomy" id="7200"/>
    <lineage>
        <taxon>Eukaryota</taxon>
        <taxon>Metazoa</taxon>
        <taxon>Ecdysozoa</taxon>
        <taxon>Arthropoda</taxon>
        <taxon>Hexapoda</taxon>
        <taxon>Insecta</taxon>
        <taxon>Pterygota</taxon>
        <taxon>Neoptera</taxon>
        <taxon>Endopterygota</taxon>
        <taxon>Diptera</taxon>
        <taxon>Nematocera</taxon>
        <taxon>Psychodoidea</taxon>
        <taxon>Psychodidae</taxon>
        <taxon>Lutzomyia</taxon>
        <taxon>Lutzomyia</taxon>
    </lineage>
</organism>
<dbReference type="EMBL" id="GITU01002118">
    <property type="protein sequence ID" value="MBC1170821.1"/>
    <property type="molecule type" value="Transcribed_RNA"/>
</dbReference>
<accession>A0A1B0C9H7</accession>
<dbReference type="EnsemblMetazoa" id="LLOJ000599-RA">
    <property type="protein sequence ID" value="LLOJ000599-PA"/>
    <property type="gene ID" value="LLOJ000599"/>
</dbReference>
<feature type="region of interest" description="Disordered" evidence="1">
    <location>
        <begin position="47"/>
        <end position="90"/>
    </location>
</feature>
<evidence type="ECO:0000256" key="2">
    <source>
        <dbReference type="SAM" id="Phobius"/>
    </source>
</evidence>
<evidence type="ECO:0000256" key="1">
    <source>
        <dbReference type="SAM" id="MobiDB-lite"/>
    </source>
</evidence>
<keyword evidence="2" id="KW-0812">Transmembrane</keyword>
<sequence length="166" mass="18264">MDYFDSVFVCIAIFCSILVFCILCCNNGKEDSEVPIHQTSVVVTSSNHTPLRQTTSAESQPLRTSVVVTSSNHTPLRQTTSAESQPLRSGELERPIGFTAEVYSSAPASGNVRSSPNPPYPVDNLMPVPESRARAPRMHPPSDDVNPPSYEQVMSNEAYYHQPPRN</sequence>
<feature type="region of interest" description="Disordered" evidence="1">
    <location>
        <begin position="104"/>
        <end position="166"/>
    </location>
</feature>
<dbReference type="VEuPathDB" id="VectorBase:LLONM1_008744"/>
<dbReference type="VEuPathDB" id="VectorBase:LLOJ000599"/>
<dbReference type="EMBL" id="AJWK01002350">
    <property type="status" value="NOT_ANNOTATED_CDS"/>
    <property type="molecule type" value="Genomic_DNA"/>
</dbReference>
<feature type="compositionally biased region" description="Polar residues" evidence="1">
    <location>
        <begin position="47"/>
        <end position="87"/>
    </location>
</feature>